<evidence type="ECO:0000256" key="3">
    <source>
        <dbReference type="ARBA" id="ARBA00022821"/>
    </source>
</evidence>
<feature type="domain" description="TIR" evidence="4">
    <location>
        <begin position="1"/>
        <end position="83"/>
    </location>
</feature>
<dbReference type="GO" id="GO:0007165">
    <property type="term" value="P:signal transduction"/>
    <property type="evidence" value="ECO:0007669"/>
    <property type="project" value="InterPro"/>
</dbReference>
<dbReference type="Gene3D" id="3.40.50.10140">
    <property type="entry name" value="Toll/interleukin-1 receptor homology (TIR) domain"/>
    <property type="match status" value="1"/>
</dbReference>
<dbReference type="InterPro" id="IPR027417">
    <property type="entry name" value="P-loop_NTPase"/>
</dbReference>
<dbReference type="InterPro" id="IPR058192">
    <property type="entry name" value="WHD_ROQ1-like"/>
</dbReference>
<evidence type="ECO:0000259" key="4">
    <source>
        <dbReference type="PROSITE" id="PS50104"/>
    </source>
</evidence>
<dbReference type="InterPro" id="IPR044974">
    <property type="entry name" value="Disease_R_plants"/>
</dbReference>
<evidence type="ECO:0000313" key="6">
    <source>
        <dbReference type="Proteomes" id="UP001324115"/>
    </source>
</evidence>
<dbReference type="InterPro" id="IPR035897">
    <property type="entry name" value="Toll_tir_struct_dom_sf"/>
</dbReference>
<dbReference type="SUPFAM" id="SSF52058">
    <property type="entry name" value="L domain-like"/>
    <property type="match status" value="2"/>
</dbReference>
<dbReference type="PANTHER" id="PTHR11017:SF559">
    <property type="entry name" value="DISEASE RESISTANCE PROTEIN CHL1"/>
    <property type="match status" value="1"/>
</dbReference>
<sequence>MKETGMTVLPIFYNVDPSDIRKQIGTFTQAFAEHEERFEENIKKVQKWRDALREAGNLSGWHLQDRPEAECIQDIVQVILNKLRNTFSAHTMGLIGIESRVEKLKSYLAIESNDVRIIGIWGTGGMGKTTLARVVYSMVSNHFEACCFIANVREEFKKCGLCKLQKILLEKLLMLENLNLQDVHDGVQMIKNRLHNKKILLVLDDVNELDQLKKLAGKHCWFGSGSRIMITTRDRHLLVNHEVNEIYEAEVLNHDEALKLFSLKAFKKDHPAKDYEKLSQAFVDYSKGLPLALEVLGSFLCKKNIDEWESELNRLTEFCDRGILNVLQISFDGLRPTEKDIFLNIACFFNHKNRHDVIKILDYLGLHAIIGLRVLIDKSLIKLELHENRLWMHDLLQEMGRDIVCQECSKDPRKRSRLWSFKDIDDVLTKNMGTEAIQSIVLELYEPKKVYWNPEAFSKMQDLRLLKICGVQLMHDLKHLPSSLRFLDWRGYTSKSLTSSFQLKSFENLKFLKLTKSPKLIEAPDTFKVPNLESLDLEGCINLRRIHPSIGIHKKLTILYLNGCKNLTSLPSKFEMECLTELNLYGCSKITKIPEFGRNMKRLHGLYLSGTAITTLPTSIEHLTALYWLYLRNCKNLVHLPDSIFNLKLVTGVYLDGCSKLDRLPENLGNAESLMFLYLSETAIRKVPSSIGLLKHLSSLDFSGCKGLSSNKSRYELLPFCSMPTSPHPIDLLFSSLSLSPASSLFTLDLTDCNLKAIPKDIGSLFSLTWLVLSGNDFVCLPESIIRLSKLKWMELNNCTSLRSLPKLPLNIQRVEAGGCISLEMLPDPLKPSGSFGRN</sequence>
<dbReference type="PANTHER" id="PTHR11017">
    <property type="entry name" value="LEUCINE-RICH REPEAT-CONTAINING PROTEIN"/>
    <property type="match status" value="1"/>
</dbReference>
<dbReference type="FunFam" id="1.10.8.430:FF:000002">
    <property type="entry name" value="Disease resistance protein (TIR-NBS-LRR class)"/>
    <property type="match status" value="1"/>
</dbReference>
<keyword evidence="2" id="KW-0677">Repeat</keyword>
<name>A0AAN7EF61_QUERU</name>
<dbReference type="InterPro" id="IPR058546">
    <property type="entry name" value="RPS4B/Roq1-like_LRR"/>
</dbReference>
<dbReference type="InterPro" id="IPR003591">
    <property type="entry name" value="Leu-rich_rpt_typical-subtyp"/>
</dbReference>
<protein>
    <recommendedName>
        <fullName evidence="4">TIR domain-containing protein</fullName>
    </recommendedName>
</protein>
<dbReference type="Gene3D" id="3.40.50.300">
    <property type="entry name" value="P-loop containing nucleotide triphosphate hydrolases"/>
    <property type="match status" value="1"/>
</dbReference>
<dbReference type="SUPFAM" id="SSF52540">
    <property type="entry name" value="P-loop containing nucleoside triphosphate hydrolases"/>
    <property type="match status" value="1"/>
</dbReference>
<dbReference type="SUPFAM" id="SSF52200">
    <property type="entry name" value="Toll/Interleukin receptor TIR domain"/>
    <property type="match status" value="1"/>
</dbReference>
<dbReference type="GO" id="GO:0043531">
    <property type="term" value="F:ADP binding"/>
    <property type="evidence" value="ECO:0007669"/>
    <property type="project" value="InterPro"/>
</dbReference>
<dbReference type="Pfam" id="PF23286">
    <property type="entry name" value="LRR_13"/>
    <property type="match status" value="1"/>
</dbReference>
<keyword evidence="1" id="KW-0433">Leucine-rich repeat</keyword>
<organism evidence="5 6">
    <name type="scientific">Quercus rubra</name>
    <name type="common">Northern red oak</name>
    <name type="synonym">Quercus borealis</name>
    <dbReference type="NCBI Taxonomy" id="3512"/>
    <lineage>
        <taxon>Eukaryota</taxon>
        <taxon>Viridiplantae</taxon>
        <taxon>Streptophyta</taxon>
        <taxon>Embryophyta</taxon>
        <taxon>Tracheophyta</taxon>
        <taxon>Spermatophyta</taxon>
        <taxon>Magnoliopsida</taxon>
        <taxon>eudicotyledons</taxon>
        <taxon>Gunneridae</taxon>
        <taxon>Pentapetalae</taxon>
        <taxon>rosids</taxon>
        <taxon>fabids</taxon>
        <taxon>Fagales</taxon>
        <taxon>Fagaceae</taxon>
        <taxon>Quercus</taxon>
    </lineage>
</organism>
<dbReference type="Gene3D" id="1.10.8.430">
    <property type="entry name" value="Helical domain of apoptotic protease-activating factors"/>
    <property type="match status" value="1"/>
</dbReference>
<evidence type="ECO:0000313" key="5">
    <source>
        <dbReference type="EMBL" id="KAK4570776.1"/>
    </source>
</evidence>
<dbReference type="InterPro" id="IPR032675">
    <property type="entry name" value="LRR_dom_sf"/>
</dbReference>
<keyword evidence="3" id="KW-0611">Plant defense</keyword>
<reference evidence="5 6" key="1">
    <citation type="journal article" date="2023" name="G3 (Bethesda)">
        <title>A haplotype-resolved chromosome-scale genome for Quercus rubra L. provides insights into the genetics of adaptive traits for red oak species.</title>
        <authorList>
            <person name="Kapoor B."/>
            <person name="Jenkins J."/>
            <person name="Schmutz J."/>
            <person name="Zhebentyayeva T."/>
            <person name="Kuelheim C."/>
            <person name="Coggeshall M."/>
            <person name="Heim C."/>
            <person name="Lasky J.R."/>
            <person name="Leites L."/>
            <person name="Islam-Faridi N."/>
            <person name="Romero-Severson J."/>
            <person name="DeLeo V.L."/>
            <person name="Lucas S.M."/>
            <person name="Lazic D."/>
            <person name="Gailing O."/>
            <person name="Carlson J."/>
            <person name="Staton M."/>
        </authorList>
    </citation>
    <scope>NUCLEOTIDE SEQUENCE [LARGE SCALE GENOMIC DNA]</scope>
    <source>
        <strain evidence="5">Pseudo-F2</strain>
    </source>
</reference>
<dbReference type="GO" id="GO:0006952">
    <property type="term" value="P:defense response"/>
    <property type="evidence" value="ECO:0007669"/>
    <property type="project" value="InterPro"/>
</dbReference>
<dbReference type="Gene3D" id="3.80.10.10">
    <property type="entry name" value="Ribonuclease Inhibitor"/>
    <property type="match status" value="3"/>
</dbReference>
<accession>A0AAN7EF61</accession>
<proteinExistence type="predicted"/>
<dbReference type="PROSITE" id="PS50104">
    <property type="entry name" value="TIR"/>
    <property type="match status" value="1"/>
</dbReference>
<gene>
    <name evidence="5" type="ORF">RGQ29_029574</name>
</gene>
<dbReference type="InterPro" id="IPR002182">
    <property type="entry name" value="NB-ARC"/>
</dbReference>
<dbReference type="Pfam" id="PF01582">
    <property type="entry name" value="TIR"/>
    <property type="match status" value="1"/>
</dbReference>
<dbReference type="SMART" id="SM00369">
    <property type="entry name" value="LRR_TYP"/>
    <property type="match status" value="4"/>
</dbReference>
<evidence type="ECO:0000256" key="2">
    <source>
        <dbReference type="ARBA" id="ARBA00022737"/>
    </source>
</evidence>
<dbReference type="Proteomes" id="UP001324115">
    <property type="component" value="Unassembled WGS sequence"/>
</dbReference>
<dbReference type="EMBL" id="JAXUIC010000009">
    <property type="protein sequence ID" value="KAK4570776.1"/>
    <property type="molecule type" value="Genomic_DNA"/>
</dbReference>
<dbReference type="PRINTS" id="PR00364">
    <property type="entry name" value="DISEASERSIST"/>
</dbReference>
<dbReference type="Pfam" id="PF23282">
    <property type="entry name" value="WHD_ROQ1"/>
    <property type="match status" value="1"/>
</dbReference>
<comment type="caution">
    <text evidence="5">The sequence shown here is derived from an EMBL/GenBank/DDBJ whole genome shotgun (WGS) entry which is preliminary data.</text>
</comment>
<keyword evidence="6" id="KW-1185">Reference proteome</keyword>
<dbReference type="Pfam" id="PF00931">
    <property type="entry name" value="NB-ARC"/>
    <property type="match status" value="1"/>
</dbReference>
<dbReference type="InterPro" id="IPR000157">
    <property type="entry name" value="TIR_dom"/>
</dbReference>
<dbReference type="InterPro" id="IPR042197">
    <property type="entry name" value="Apaf_helical"/>
</dbReference>
<dbReference type="AlphaFoldDB" id="A0AAN7EF61"/>
<evidence type="ECO:0000256" key="1">
    <source>
        <dbReference type="ARBA" id="ARBA00022614"/>
    </source>
</evidence>